<name>A0AC58UBX9_TOBAC</name>
<evidence type="ECO:0000313" key="2">
    <source>
        <dbReference type="RefSeq" id="XP_075106992.1"/>
    </source>
</evidence>
<evidence type="ECO:0000313" key="1">
    <source>
        <dbReference type="Proteomes" id="UP000790787"/>
    </source>
</evidence>
<reference evidence="1" key="1">
    <citation type="journal article" date="2014" name="Nat. Commun.">
        <title>The tobacco genome sequence and its comparison with those of tomato and potato.</title>
        <authorList>
            <person name="Sierro N."/>
            <person name="Battey J.N."/>
            <person name="Ouadi S."/>
            <person name="Bakaher N."/>
            <person name="Bovet L."/>
            <person name="Willig A."/>
            <person name="Goepfert S."/>
            <person name="Peitsch M.C."/>
            <person name="Ivanov N.V."/>
        </authorList>
    </citation>
    <scope>NUCLEOTIDE SEQUENCE [LARGE SCALE GENOMIC DNA]</scope>
</reference>
<keyword evidence="1" id="KW-1185">Reference proteome</keyword>
<proteinExistence type="predicted"/>
<organism evidence="1 2">
    <name type="scientific">Nicotiana tabacum</name>
    <name type="common">Common tobacco</name>
    <dbReference type="NCBI Taxonomy" id="4097"/>
    <lineage>
        <taxon>Eukaryota</taxon>
        <taxon>Viridiplantae</taxon>
        <taxon>Streptophyta</taxon>
        <taxon>Embryophyta</taxon>
        <taxon>Tracheophyta</taxon>
        <taxon>Spermatophyta</taxon>
        <taxon>Magnoliopsida</taxon>
        <taxon>eudicotyledons</taxon>
        <taxon>Gunneridae</taxon>
        <taxon>Pentapetalae</taxon>
        <taxon>asterids</taxon>
        <taxon>lamiids</taxon>
        <taxon>Solanales</taxon>
        <taxon>Solanaceae</taxon>
        <taxon>Nicotianoideae</taxon>
        <taxon>Nicotianeae</taxon>
        <taxon>Nicotiana</taxon>
    </lineage>
</organism>
<accession>A0AC58UBX9</accession>
<reference evidence="2" key="2">
    <citation type="submission" date="2025-08" db="UniProtKB">
        <authorList>
            <consortium name="RefSeq"/>
        </authorList>
    </citation>
    <scope>IDENTIFICATION</scope>
    <source>
        <tissue evidence="2">Leaf</tissue>
    </source>
</reference>
<dbReference type="RefSeq" id="XP_075106992.1">
    <property type="nucleotide sequence ID" value="XM_075250891.1"/>
</dbReference>
<protein>
    <submittedName>
        <fullName evidence="2">Mitochondrial protein AtMg00710</fullName>
    </submittedName>
</protein>
<sequence>MARSIISYSCVSKDFRAEAINRACYLVNKSPSTTIEFKTPFEVWSGSPADYSNLKIFGCLAYAHVRDGKLEPMTKKCIFLGYAIGVKGYRLWCTDHKTLGLIISRDVTFNEFTSLDSQREKAIAETDCGVSDRIAGY</sequence>
<dbReference type="Proteomes" id="UP000790787">
    <property type="component" value="Chromosome 4"/>
</dbReference>
<gene>
    <name evidence="2" type="primary">LOC142179982</name>
</gene>